<dbReference type="AlphaFoldDB" id="A0A0F9MJV0"/>
<dbReference type="EMBL" id="LAZR01005484">
    <property type="protein sequence ID" value="KKM99551.1"/>
    <property type="molecule type" value="Genomic_DNA"/>
</dbReference>
<comment type="caution">
    <text evidence="1">The sequence shown here is derived from an EMBL/GenBank/DDBJ whole genome shotgun (WGS) entry which is preliminary data.</text>
</comment>
<sequence length="199" mass="20568">MANKNIPTSPTHNGWWYDALNARLEFYFRGTKVGHLDASGFSVTDDTTARMTDGLVQNAGMAAAVKRTQITIGSHAAVASNGAGAVENNIVFTAPAACKLVSAWCMNISASDVTTGAAASYRRAQLICNTAAAGSGTDIIASANITASAALRVTRGFTTVASTIPAGGIVLMSHLTVGAESANRTDAAARYYGIEYELT</sequence>
<gene>
    <name evidence="1" type="ORF">LCGC14_1146750</name>
</gene>
<accession>A0A0F9MJV0</accession>
<protein>
    <submittedName>
        <fullName evidence="1">Uncharacterized protein</fullName>
    </submittedName>
</protein>
<organism evidence="1">
    <name type="scientific">marine sediment metagenome</name>
    <dbReference type="NCBI Taxonomy" id="412755"/>
    <lineage>
        <taxon>unclassified sequences</taxon>
        <taxon>metagenomes</taxon>
        <taxon>ecological metagenomes</taxon>
    </lineage>
</organism>
<name>A0A0F9MJV0_9ZZZZ</name>
<proteinExistence type="predicted"/>
<evidence type="ECO:0000313" key="1">
    <source>
        <dbReference type="EMBL" id="KKM99551.1"/>
    </source>
</evidence>
<reference evidence="1" key="1">
    <citation type="journal article" date="2015" name="Nature">
        <title>Complex archaea that bridge the gap between prokaryotes and eukaryotes.</title>
        <authorList>
            <person name="Spang A."/>
            <person name="Saw J.H."/>
            <person name="Jorgensen S.L."/>
            <person name="Zaremba-Niedzwiedzka K."/>
            <person name="Martijn J."/>
            <person name="Lind A.E."/>
            <person name="van Eijk R."/>
            <person name="Schleper C."/>
            <person name="Guy L."/>
            <person name="Ettema T.J."/>
        </authorList>
    </citation>
    <scope>NUCLEOTIDE SEQUENCE</scope>
</reference>